<dbReference type="AlphaFoldDB" id="A0A926Z7C3"/>
<keyword evidence="3" id="KW-0255">Endonuclease</keyword>
<name>A0A926Z7C3_9CYAN</name>
<keyword evidence="3" id="KW-0540">Nuclease</keyword>
<evidence type="ECO:0000256" key="1">
    <source>
        <dbReference type="ARBA" id="ARBA00007521"/>
    </source>
</evidence>
<keyword evidence="5" id="KW-1185">Reference proteome</keyword>
<dbReference type="EMBL" id="JACJPY010000072">
    <property type="protein sequence ID" value="MBD2151926.1"/>
    <property type="molecule type" value="Genomic_DNA"/>
</dbReference>
<dbReference type="PANTHER" id="PTHR33988">
    <property type="entry name" value="ENDORIBONUCLEASE MAZF-RELATED"/>
    <property type="match status" value="1"/>
</dbReference>
<dbReference type="InterPro" id="IPR011067">
    <property type="entry name" value="Plasmid_toxin/cell-grow_inhib"/>
</dbReference>
<dbReference type="GO" id="GO:0016075">
    <property type="term" value="P:rRNA catabolic process"/>
    <property type="evidence" value="ECO:0007669"/>
    <property type="project" value="TreeGrafter"/>
</dbReference>
<comment type="caution">
    <text evidence="4">The sequence shown here is derived from an EMBL/GenBank/DDBJ whole genome shotgun (WGS) entry which is preliminary data.</text>
</comment>
<evidence type="ECO:0000313" key="4">
    <source>
        <dbReference type="EMBL" id="MBD2151926.1"/>
    </source>
</evidence>
<keyword evidence="3" id="KW-0378">Hydrolase</keyword>
<comment type="similarity">
    <text evidence="1 3">Belongs to the PemK/MazF family.</text>
</comment>
<reference evidence="4" key="1">
    <citation type="journal article" date="2015" name="ISME J.">
        <title>Draft Genome Sequence of Streptomyces incarnatus NRRL8089, which Produces the Nucleoside Antibiotic Sinefungin.</title>
        <authorList>
            <person name="Oshima K."/>
            <person name="Hattori M."/>
            <person name="Shimizu H."/>
            <person name="Fukuda K."/>
            <person name="Nemoto M."/>
            <person name="Inagaki K."/>
            <person name="Tamura T."/>
        </authorList>
    </citation>
    <scope>NUCLEOTIDE SEQUENCE</scope>
    <source>
        <strain evidence="4">FACHB-1277</strain>
    </source>
</reference>
<protein>
    <recommendedName>
        <fullName evidence="3">mRNA interferase</fullName>
        <ecNumber evidence="3">3.1.-.-</ecNumber>
    </recommendedName>
</protein>
<gene>
    <name evidence="4" type="ORF">H6F44_17610</name>
</gene>
<organism evidence="4 5">
    <name type="scientific">Pseudanabaena cinerea FACHB-1277</name>
    <dbReference type="NCBI Taxonomy" id="2949581"/>
    <lineage>
        <taxon>Bacteria</taxon>
        <taxon>Bacillati</taxon>
        <taxon>Cyanobacteriota</taxon>
        <taxon>Cyanophyceae</taxon>
        <taxon>Pseudanabaenales</taxon>
        <taxon>Pseudanabaenaceae</taxon>
        <taxon>Pseudanabaena</taxon>
        <taxon>Pseudanabaena cinerea</taxon>
    </lineage>
</organism>
<dbReference type="EC" id="3.1.-.-" evidence="3"/>
<dbReference type="Gene3D" id="2.30.30.110">
    <property type="match status" value="1"/>
</dbReference>
<dbReference type="Proteomes" id="UP000631421">
    <property type="component" value="Unassembled WGS sequence"/>
</dbReference>
<accession>A0A926Z7C3</accession>
<dbReference type="GO" id="GO:0016787">
    <property type="term" value="F:hydrolase activity"/>
    <property type="evidence" value="ECO:0007669"/>
    <property type="project" value="UniProtKB-KW"/>
</dbReference>
<dbReference type="SUPFAM" id="SSF50118">
    <property type="entry name" value="Cell growth inhibitor/plasmid maintenance toxic component"/>
    <property type="match status" value="1"/>
</dbReference>
<reference evidence="4" key="2">
    <citation type="submission" date="2020-08" db="EMBL/GenBank/DDBJ databases">
        <authorList>
            <person name="Chen M."/>
            <person name="Teng W."/>
            <person name="Zhao L."/>
            <person name="Hu C."/>
            <person name="Zhou Y."/>
            <person name="Han B."/>
            <person name="Song L."/>
            <person name="Shu W."/>
        </authorList>
    </citation>
    <scope>NUCLEOTIDE SEQUENCE</scope>
    <source>
        <strain evidence="4">FACHB-1277</strain>
    </source>
</reference>
<dbReference type="GO" id="GO:0006402">
    <property type="term" value="P:mRNA catabolic process"/>
    <property type="evidence" value="ECO:0007669"/>
    <property type="project" value="TreeGrafter"/>
</dbReference>
<evidence type="ECO:0000256" key="3">
    <source>
        <dbReference type="PIRNR" id="PIRNR033490"/>
    </source>
</evidence>
<keyword evidence="2" id="KW-1277">Toxin-antitoxin system</keyword>
<evidence type="ECO:0000256" key="2">
    <source>
        <dbReference type="ARBA" id="ARBA00022649"/>
    </source>
</evidence>
<dbReference type="PIRSF" id="PIRSF033490">
    <property type="entry name" value="MazF"/>
    <property type="match status" value="1"/>
</dbReference>
<dbReference type="GO" id="GO:0003677">
    <property type="term" value="F:DNA binding"/>
    <property type="evidence" value="ECO:0007669"/>
    <property type="project" value="InterPro"/>
</dbReference>
<proteinExistence type="inferred from homology"/>
<dbReference type="GO" id="GO:0004521">
    <property type="term" value="F:RNA endonuclease activity"/>
    <property type="evidence" value="ECO:0007669"/>
    <property type="project" value="TreeGrafter"/>
</dbReference>
<dbReference type="InterPro" id="IPR003477">
    <property type="entry name" value="PemK-like"/>
</dbReference>
<evidence type="ECO:0000313" key="5">
    <source>
        <dbReference type="Proteomes" id="UP000631421"/>
    </source>
</evidence>
<comment type="function">
    <text evidence="3">Toxic component of a type II toxin-antitoxin (TA) system.</text>
</comment>
<sequence length="114" mass="12651">MLRGQIWLYSADPSIGDEIGETRPCIIVSSDEIGVLRLKVIVPITGWNPTFAQVPWMVKLEPTTKNRLSKLSTADTFQIRSVSQQRLIKQVGTLDDATMQEISQALAIVLKIGN</sequence>
<dbReference type="Pfam" id="PF02452">
    <property type="entry name" value="PemK_toxin"/>
    <property type="match status" value="1"/>
</dbReference>